<dbReference type="Pfam" id="PF07703">
    <property type="entry name" value="A2M_BRD"/>
    <property type="match status" value="1"/>
</dbReference>
<dbReference type="Pfam" id="PF21406">
    <property type="entry name" value="C3_CUB1"/>
    <property type="match status" value="1"/>
</dbReference>
<dbReference type="CDD" id="cd00017">
    <property type="entry name" value="ANATO"/>
    <property type="match status" value="1"/>
</dbReference>
<dbReference type="GeneTree" id="ENSGT00940000154063"/>
<dbReference type="Gene3D" id="1.20.91.20">
    <property type="entry name" value="Anaphylotoxins (complement system)"/>
    <property type="match status" value="1"/>
</dbReference>
<dbReference type="SMART" id="SM00104">
    <property type="entry name" value="ANATO"/>
    <property type="match status" value="1"/>
</dbReference>
<reference evidence="5" key="4">
    <citation type="submission" date="2025-09" db="UniProtKB">
        <authorList>
            <consortium name="Ensembl"/>
        </authorList>
    </citation>
    <scope>IDENTIFICATION</scope>
</reference>
<dbReference type="InterPro" id="IPR049466">
    <property type="entry name" value="C3_CUB1"/>
</dbReference>
<proteinExistence type="predicted"/>
<dbReference type="SMART" id="SM01359">
    <property type="entry name" value="A2M_N_2"/>
    <property type="match status" value="1"/>
</dbReference>
<dbReference type="GO" id="GO:0004866">
    <property type="term" value="F:endopeptidase inhibitor activity"/>
    <property type="evidence" value="ECO:0007669"/>
    <property type="project" value="InterPro"/>
</dbReference>
<dbReference type="Gene3D" id="1.20.50.70">
    <property type="match status" value="1"/>
</dbReference>
<dbReference type="InterPro" id="IPR000020">
    <property type="entry name" value="Anaphylatoxin/fibulin"/>
</dbReference>
<dbReference type="PANTHER" id="PTHR11412:SF81">
    <property type="entry name" value="COMPLEMENT C3"/>
    <property type="match status" value="1"/>
</dbReference>
<dbReference type="Gene3D" id="2.60.120.1540">
    <property type="match status" value="1"/>
</dbReference>
<dbReference type="PROSITE" id="PS01177">
    <property type="entry name" value="ANAPHYLATOXIN_1"/>
    <property type="match status" value="1"/>
</dbReference>
<dbReference type="OMA" id="FRIMAYY"/>
<dbReference type="InterPro" id="IPR008930">
    <property type="entry name" value="Terpenoid_cyclase/PrenylTrfase"/>
</dbReference>
<accession>K7G948</accession>
<dbReference type="Gene3D" id="2.20.130.20">
    <property type="match status" value="1"/>
</dbReference>
<reference evidence="6" key="2">
    <citation type="journal article" date="2013" name="Nat. Genet.">
        <title>The draft genomes of soft-shell turtle and green sea turtle yield insights into the development and evolution of the turtle-specific body plan.</title>
        <authorList>
            <person name="Wang Z."/>
            <person name="Pascual-Anaya J."/>
            <person name="Zadissa A."/>
            <person name="Li W."/>
            <person name="Niimura Y."/>
            <person name="Huang Z."/>
            <person name="Li C."/>
            <person name="White S."/>
            <person name="Xiong Z."/>
            <person name="Fang D."/>
            <person name="Wang B."/>
            <person name="Ming Y."/>
            <person name="Chen Y."/>
            <person name="Zheng Y."/>
            <person name="Kuraku S."/>
            <person name="Pignatelli M."/>
            <person name="Herrero J."/>
            <person name="Beal K."/>
            <person name="Nozawa M."/>
            <person name="Li Q."/>
            <person name="Wang J."/>
            <person name="Zhang H."/>
            <person name="Yu L."/>
            <person name="Shigenobu S."/>
            <person name="Wang J."/>
            <person name="Liu J."/>
            <person name="Flicek P."/>
            <person name="Searle S."/>
            <person name="Wang J."/>
            <person name="Kuratani S."/>
            <person name="Yin Y."/>
            <person name="Aken B."/>
            <person name="Zhang G."/>
            <person name="Irie N."/>
        </authorList>
    </citation>
    <scope>NUCLEOTIDE SEQUENCE [LARGE SCALE GENOMIC DNA]</scope>
    <source>
        <strain evidence="6">Daiwa-1</strain>
    </source>
</reference>
<dbReference type="InterPro" id="IPR011626">
    <property type="entry name" value="Alpha-macroglobulin_TED"/>
</dbReference>
<dbReference type="PROSITE" id="PS01178">
    <property type="entry name" value="ANAPHYLATOXIN_2"/>
    <property type="match status" value="1"/>
</dbReference>
<dbReference type="AlphaFoldDB" id="K7G948"/>
<dbReference type="PANTHER" id="PTHR11412">
    <property type="entry name" value="MACROGLOBULIN / COMPLEMENT"/>
    <property type="match status" value="1"/>
</dbReference>
<keyword evidence="6" id="KW-1185">Reference proteome</keyword>
<reference evidence="5" key="3">
    <citation type="submission" date="2025-08" db="UniProtKB">
        <authorList>
            <consortium name="Ensembl"/>
        </authorList>
    </citation>
    <scope>IDENTIFICATION</scope>
</reference>
<dbReference type="Pfam" id="PF00207">
    <property type="entry name" value="A2M"/>
    <property type="match status" value="1"/>
</dbReference>
<evidence type="ECO:0000256" key="1">
    <source>
        <dbReference type="ARBA" id="ARBA00004613"/>
    </source>
</evidence>
<dbReference type="Proteomes" id="UP000007267">
    <property type="component" value="Unassembled WGS sequence"/>
</dbReference>
<evidence type="ECO:0000313" key="6">
    <source>
        <dbReference type="Proteomes" id="UP000007267"/>
    </source>
</evidence>
<dbReference type="Ensembl" id="ENSPSIT00000016886.1">
    <property type="protein sequence ID" value="ENSPSIP00000016809.1"/>
    <property type="gene ID" value="ENSPSIG00000014972.1"/>
</dbReference>
<dbReference type="Pfam" id="PF07678">
    <property type="entry name" value="TED_complement"/>
    <property type="match status" value="1"/>
</dbReference>
<dbReference type="EMBL" id="AGCU01098620">
    <property type="status" value="NOT_ANNOTATED_CDS"/>
    <property type="molecule type" value="Genomic_DNA"/>
</dbReference>
<comment type="subcellular location">
    <subcellularLocation>
        <location evidence="1">Secreted</location>
    </subcellularLocation>
</comment>
<dbReference type="SMART" id="SM01419">
    <property type="entry name" value="Thiol-ester_cl"/>
    <property type="match status" value="1"/>
</dbReference>
<dbReference type="EMBL" id="AGCU01098621">
    <property type="status" value="NOT_ANNOTATED_CDS"/>
    <property type="molecule type" value="Genomic_DNA"/>
</dbReference>
<keyword evidence="2" id="KW-0964">Secreted</keyword>
<evidence type="ECO:0000256" key="3">
    <source>
        <dbReference type="ARBA" id="ARBA00023157"/>
    </source>
</evidence>
<dbReference type="InterPro" id="IPR011625">
    <property type="entry name" value="A2M_N_BRD"/>
</dbReference>
<dbReference type="PROSITE" id="PS00477">
    <property type="entry name" value="ALPHA_2_MACROGLOBULIN"/>
    <property type="match status" value="1"/>
</dbReference>
<sequence length="560" mass="62337">MVTMSLLITPDLIPSFRIMAYYHVGYSEIVADSVWIDVQDSCMGTLVVKGATKADSKTQKPASSMDIKVEGDAGALVGLVAVDKAVYVLNKKHKISQKKIWDTVEESDIGCTPGSGKDNMGVFADAGLSLATNIKISTPQRTEPGCPQPARRRRRAVQLIEYKANKAAAYQDRTLKKCCEDGMYENPMGHSCEKRAGYILDTAECRQAFLECCNYIKTVRDERQRELHLELARSDTDDGFLQDESITSRSHFPESWLWHVWQLTQKPDKDGISSKTITITLADSITTWEVLAVSISETKGICVADPYEITVMKEFFIDLRLPYSVVRNEQVEIRAVLYNYVRDKLKVRMELIHNPAFCSASSSKAKYSQILEIPSMSSRAVPLVIVPLELGLHDVEVKASVWGVYVFDGVKKKLKVVPEGTRVTKSVISVVLDPAAAGGEQVTKVKSLDINDIVPNTEPETKVSVNGNPVAHLLENSIDGAKLGHLIMVPYGCGEQNMMSLTPTVIATHFLDNTNQWDRIGVDQRTEAIRLIRKGYTQQLVYKKSDHSYTPYSKSTSSTW</sequence>
<dbReference type="InterPro" id="IPR047565">
    <property type="entry name" value="Alpha-macroglob_thiol-ester_cl"/>
</dbReference>
<dbReference type="SMART" id="SM01360">
    <property type="entry name" value="A2M"/>
    <property type="match status" value="1"/>
</dbReference>
<dbReference type="InterPro" id="IPR019742">
    <property type="entry name" value="MacrogloblnA2_CS"/>
</dbReference>
<dbReference type="Gene3D" id="6.20.50.160">
    <property type="match status" value="1"/>
</dbReference>
<dbReference type="HOGENOM" id="CLU_035611_0_0_1"/>
<name>K7G948_PELSI</name>
<evidence type="ECO:0000256" key="2">
    <source>
        <dbReference type="ARBA" id="ARBA00022525"/>
    </source>
</evidence>
<dbReference type="Pfam" id="PF01821">
    <property type="entry name" value="ANATO"/>
    <property type="match status" value="1"/>
</dbReference>
<dbReference type="Gene3D" id="1.50.10.20">
    <property type="match status" value="1"/>
</dbReference>
<protein>
    <recommendedName>
        <fullName evidence="4">Anaphylatoxin-like domain-containing protein</fullName>
    </recommendedName>
</protein>
<evidence type="ECO:0000313" key="5">
    <source>
        <dbReference type="Ensembl" id="ENSPSIP00000016809.1"/>
    </source>
</evidence>
<dbReference type="FunFam" id="2.60.40.10:FF:000155">
    <property type="entry name" value="complement C3 isoform X1"/>
    <property type="match status" value="1"/>
</dbReference>
<dbReference type="STRING" id="13735.ENSPSIP00000016809"/>
<dbReference type="EMBL" id="AGCU01098617">
    <property type="status" value="NOT_ANNOTATED_CDS"/>
    <property type="molecule type" value="Genomic_DNA"/>
</dbReference>
<dbReference type="InterPro" id="IPR050473">
    <property type="entry name" value="A2M/Complement_sys"/>
</dbReference>
<dbReference type="FunFam" id="2.20.130.20:FF:000001">
    <property type="entry name" value="Complement C3"/>
    <property type="match status" value="1"/>
</dbReference>
<dbReference type="eggNOG" id="KOG1366">
    <property type="taxonomic scope" value="Eukaryota"/>
</dbReference>
<dbReference type="EMBL" id="AGCU01098618">
    <property type="status" value="NOT_ANNOTATED_CDS"/>
    <property type="molecule type" value="Genomic_DNA"/>
</dbReference>
<organism evidence="5 6">
    <name type="scientific">Pelodiscus sinensis</name>
    <name type="common">Chinese softshell turtle</name>
    <name type="synonym">Trionyx sinensis</name>
    <dbReference type="NCBI Taxonomy" id="13735"/>
    <lineage>
        <taxon>Eukaryota</taxon>
        <taxon>Metazoa</taxon>
        <taxon>Chordata</taxon>
        <taxon>Craniata</taxon>
        <taxon>Vertebrata</taxon>
        <taxon>Euteleostomi</taxon>
        <taxon>Archelosauria</taxon>
        <taxon>Testudinata</taxon>
        <taxon>Testudines</taxon>
        <taxon>Cryptodira</taxon>
        <taxon>Trionychia</taxon>
        <taxon>Trionychidae</taxon>
        <taxon>Pelodiscus</taxon>
    </lineage>
</organism>
<evidence type="ECO:0000259" key="4">
    <source>
        <dbReference type="PROSITE" id="PS01178"/>
    </source>
</evidence>
<dbReference type="Gene3D" id="2.60.40.10">
    <property type="entry name" value="Immunoglobulins"/>
    <property type="match status" value="1"/>
</dbReference>
<dbReference type="InterPro" id="IPR018081">
    <property type="entry name" value="Anaphylatoxin_comp_syst"/>
</dbReference>
<dbReference type="GO" id="GO:0006954">
    <property type="term" value="P:inflammatory response"/>
    <property type="evidence" value="ECO:0007669"/>
    <property type="project" value="InterPro"/>
</dbReference>
<feature type="domain" description="Anaphylatoxin-like" evidence="4">
    <location>
        <begin position="178"/>
        <end position="213"/>
    </location>
</feature>
<dbReference type="InterPro" id="IPR013783">
    <property type="entry name" value="Ig-like_fold"/>
</dbReference>
<dbReference type="Gene3D" id="2.60.40.1930">
    <property type="match status" value="1"/>
</dbReference>
<dbReference type="EMBL" id="AGCU01098619">
    <property type="status" value="NOT_ANNOTATED_CDS"/>
    <property type="molecule type" value="Genomic_DNA"/>
</dbReference>
<dbReference type="InterPro" id="IPR001599">
    <property type="entry name" value="Macroglobln_a2"/>
</dbReference>
<keyword evidence="3" id="KW-1015">Disulfide bond</keyword>
<dbReference type="PRINTS" id="PR00004">
    <property type="entry name" value="ANAPHYLATOXN"/>
</dbReference>
<dbReference type="SUPFAM" id="SSF47686">
    <property type="entry name" value="Anaphylotoxins (complement system)"/>
    <property type="match status" value="1"/>
</dbReference>
<dbReference type="SUPFAM" id="SSF48239">
    <property type="entry name" value="Terpenoid cyclases/Protein prenyltransferases"/>
    <property type="match status" value="1"/>
</dbReference>
<reference evidence="6" key="1">
    <citation type="submission" date="2011-10" db="EMBL/GenBank/DDBJ databases">
        <authorList>
            <consortium name="Soft-shell Turtle Genome Consortium"/>
        </authorList>
    </citation>
    <scope>NUCLEOTIDE SEQUENCE [LARGE SCALE GENOMIC DNA]</scope>
    <source>
        <strain evidence="6">Daiwa-1</strain>
    </source>
</reference>
<dbReference type="GO" id="GO:0005615">
    <property type="term" value="C:extracellular space"/>
    <property type="evidence" value="ECO:0007669"/>
    <property type="project" value="InterPro"/>
</dbReference>
<dbReference type="InterPro" id="IPR001840">
    <property type="entry name" value="Anaphylatoxn_comp_syst_dom"/>
</dbReference>
<dbReference type="GO" id="GO:0006956">
    <property type="term" value="P:complement activation"/>
    <property type="evidence" value="ECO:0007669"/>
    <property type="project" value="InterPro"/>
</dbReference>